<dbReference type="SUPFAM" id="SSF52507">
    <property type="entry name" value="Homo-oligomeric flavin-containing Cys decarboxylases, HFCD"/>
    <property type="match status" value="1"/>
</dbReference>
<gene>
    <name evidence="2" type="ORF">KTT_49610</name>
</gene>
<name>A0A402A7J1_9CHLR</name>
<dbReference type="Proteomes" id="UP000287352">
    <property type="component" value="Unassembled WGS sequence"/>
</dbReference>
<organism evidence="2 3">
    <name type="scientific">Tengunoibacter tsumagoiensis</name>
    <dbReference type="NCBI Taxonomy" id="2014871"/>
    <lineage>
        <taxon>Bacteria</taxon>
        <taxon>Bacillati</taxon>
        <taxon>Chloroflexota</taxon>
        <taxon>Ktedonobacteria</taxon>
        <taxon>Ktedonobacterales</taxon>
        <taxon>Dictyobacteraceae</taxon>
        <taxon>Tengunoibacter</taxon>
    </lineage>
</organism>
<comment type="caution">
    <text evidence="2">The sequence shown here is derived from an EMBL/GenBank/DDBJ whole genome shotgun (WGS) entry which is preliminary data.</text>
</comment>
<dbReference type="EMBL" id="BIFR01000002">
    <property type="protein sequence ID" value="GCE15102.1"/>
    <property type="molecule type" value="Genomic_DNA"/>
</dbReference>
<dbReference type="OrthoDB" id="161343at2"/>
<dbReference type="GO" id="GO:0071513">
    <property type="term" value="C:phosphopantothenoylcysteine decarboxylase complex"/>
    <property type="evidence" value="ECO:0007669"/>
    <property type="project" value="TreeGrafter"/>
</dbReference>
<feature type="domain" description="Flavoprotein" evidence="1">
    <location>
        <begin position="12"/>
        <end position="122"/>
    </location>
</feature>
<dbReference type="PANTHER" id="PTHR14359:SF6">
    <property type="entry name" value="PHOSPHOPANTOTHENOYLCYSTEINE DECARBOXYLASE"/>
    <property type="match status" value="1"/>
</dbReference>
<dbReference type="AlphaFoldDB" id="A0A402A7J1"/>
<accession>A0A402A7J1</accession>
<dbReference type="Gene3D" id="3.40.50.1950">
    <property type="entry name" value="Flavin prenyltransferase-like"/>
    <property type="match status" value="1"/>
</dbReference>
<reference evidence="3" key="1">
    <citation type="submission" date="2018-12" db="EMBL/GenBank/DDBJ databases">
        <title>Tengunoibacter tsumagoiensis gen. nov., sp. nov., Dictyobacter kobayashii sp. nov., D. alpinus sp. nov., and D. joshuensis sp. nov. and description of Dictyobacteraceae fam. nov. within the order Ktedonobacterales isolated from Tengu-no-mugimeshi.</title>
        <authorList>
            <person name="Wang C.M."/>
            <person name="Zheng Y."/>
            <person name="Sakai Y."/>
            <person name="Toyoda A."/>
            <person name="Minakuchi Y."/>
            <person name="Abe K."/>
            <person name="Yokota A."/>
            <person name="Yabe S."/>
        </authorList>
    </citation>
    <scope>NUCLEOTIDE SEQUENCE [LARGE SCALE GENOMIC DNA]</scope>
    <source>
        <strain evidence="3">Uno3</strain>
    </source>
</reference>
<evidence type="ECO:0000259" key="1">
    <source>
        <dbReference type="Pfam" id="PF02441"/>
    </source>
</evidence>
<sequence length="173" mass="18955">MTTWRQGKGVLYVVACGSSKAELVYAFVARAQEEGWNVCAIVTPSAKKFLNIPLLSKVTGYPVRSEYKQPDEPDLLPRADGIVVLPATFNTINKWALGISDTLAVGILSEYTGLHTPIVAVPCCSGGLDTNPAFRRSLRMLKRYGIHVLSNESLTSDPFLNETILDNLTRGRE</sequence>
<dbReference type="GO" id="GO:0010181">
    <property type="term" value="F:FMN binding"/>
    <property type="evidence" value="ECO:0007669"/>
    <property type="project" value="TreeGrafter"/>
</dbReference>
<keyword evidence="3" id="KW-1185">Reference proteome</keyword>
<protein>
    <recommendedName>
        <fullName evidence="1">Flavoprotein domain-containing protein</fullName>
    </recommendedName>
</protein>
<evidence type="ECO:0000313" key="3">
    <source>
        <dbReference type="Proteomes" id="UP000287352"/>
    </source>
</evidence>
<dbReference type="Pfam" id="PF02441">
    <property type="entry name" value="Flavoprotein"/>
    <property type="match status" value="1"/>
</dbReference>
<evidence type="ECO:0000313" key="2">
    <source>
        <dbReference type="EMBL" id="GCE15102.1"/>
    </source>
</evidence>
<dbReference type="PANTHER" id="PTHR14359">
    <property type="entry name" value="HOMO-OLIGOMERIC FLAVIN CONTAINING CYS DECARBOXYLASE FAMILY"/>
    <property type="match status" value="1"/>
</dbReference>
<dbReference type="InterPro" id="IPR003382">
    <property type="entry name" value="Flavoprotein"/>
</dbReference>
<dbReference type="GO" id="GO:0015937">
    <property type="term" value="P:coenzyme A biosynthetic process"/>
    <property type="evidence" value="ECO:0007669"/>
    <property type="project" value="TreeGrafter"/>
</dbReference>
<proteinExistence type="predicted"/>
<dbReference type="GO" id="GO:0004633">
    <property type="term" value="F:phosphopantothenoylcysteine decarboxylase activity"/>
    <property type="evidence" value="ECO:0007669"/>
    <property type="project" value="TreeGrafter"/>
</dbReference>
<dbReference type="InterPro" id="IPR036551">
    <property type="entry name" value="Flavin_trans-like"/>
</dbReference>
<dbReference type="RefSeq" id="WP_126582610.1">
    <property type="nucleotide sequence ID" value="NZ_BIFR01000002.1"/>
</dbReference>